<gene>
    <name evidence="6" type="primary">prfB</name>
    <name evidence="10" type="ORF">GA0070623_2681</name>
</gene>
<dbReference type="NCBIfam" id="TIGR00020">
    <property type="entry name" value="prfB"/>
    <property type="match status" value="1"/>
</dbReference>
<dbReference type="EMBL" id="LT607752">
    <property type="protein sequence ID" value="SCG59294.1"/>
    <property type="molecule type" value="Genomic_DNA"/>
</dbReference>
<dbReference type="Gene3D" id="3.30.70.1660">
    <property type="match status" value="1"/>
</dbReference>
<keyword evidence="8" id="KW-0175">Coiled coil</keyword>
<dbReference type="SUPFAM" id="SSF75620">
    <property type="entry name" value="Release factor"/>
    <property type="match status" value="1"/>
</dbReference>
<keyword evidence="11" id="KW-1185">Reference proteome</keyword>
<feature type="coiled-coil region" evidence="8">
    <location>
        <begin position="85"/>
        <end position="131"/>
    </location>
</feature>
<dbReference type="PROSITE" id="PS00745">
    <property type="entry name" value="RF_PROK_I"/>
    <property type="match status" value="1"/>
</dbReference>
<dbReference type="Gene3D" id="3.30.160.20">
    <property type="match status" value="1"/>
</dbReference>
<dbReference type="GO" id="GO:0005737">
    <property type="term" value="C:cytoplasm"/>
    <property type="evidence" value="ECO:0007669"/>
    <property type="project" value="UniProtKB-SubCell"/>
</dbReference>
<dbReference type="HAMAP" id="MF_00094">
    <property type="entry name" value="Rel_fac_2"/>
    <property type="match status" value="1"/>
</dbReference>
<evidence type="ECO:0000256" key="5">
    <source>
        <dbReference type="ARBA" id="ARBA00022917"/>
    </source>
</evidence>
<dbReference type="Proteomes" id="UP000198226">
    <property type="component" value="Chromosome I"/>
</dbReference>
<dbReference type="PANTHER" id="PTHR43116:SF3">
    <property type="entry name" value="CLASS I PEPTIDE CHAIN RELEASE FACTOR"/>
    <property type="match status" value="1"/>
</dbReference>
<keyword evidence="3 6" id="KW-0488">Methylation</keyword>
<evidence type="ECO:0000259" key="9">
    <source>
        <dbReference type="PROSITE" id="PS00745"/>
    </source>
</evidence>
<comment type="function">
    <text evidence="1 6">Peptide chain release factor 2 directs the termination of translation in response to the peptide chain termination codons UGA and UAA.</text>
</comment>
<evidence type="ECO:0000313" key="11">
    <source>
        <dbReference type="Proteomes" id="UP000198226"/>
    </source>
</evidence>
<comment type="subcellular location">
    <subcellularLocation>
        <location evidence="6">Cytoplasm</location>
    </subcellularLocation>
</comment>
<dbReference type="Gene3D" id="1.20.58.410">
    <property type="entry name" value="Release factor"/>
    <property type="match status" value="1"/>
</dbReference>
<evidence type="ECO:0000256" key="3">
    <source>
        <dbReference type="ARBA" id="ARBA00022481"/>
    </source>
</evidence>
<organism evidence="10 11">
    <name type="scientific">Micromonospora rifamycinica</name>
    <dbReference type="NCBI Taxonomy" id="291594"/>
    <lineage>
        <taxon>Bacteria</taxon>
        <taxon>Bacillati</taxon>
        <taxon>Actinomycetota</taxon>
        <taxon>Actinomycetes</taxon>
        <taxon>Micromonosporales</taxon>
        <taxon>Micromonosporaceae</taxon>
        <taxon>Micromonospora</taxon>
    </lineage>
</organism>
<evidence type="ECO:0000256" key="6">
    <source>
        <dbReference type="HAMAP-Rule" id="MF_00094"/>
    </source>
</evidence>
<sequence>MVCSERTAARTVRLSVVTAADYAEQLKELDATLRNIESVLNLDRLREEKARLEEQASAPDLWDDQARAQQVTSQLSYVNGEISKLGSLRSRLDDARVLLELAEDEADSGVLDEVEAEIAGLTRAIQEMEVRTLLSGEYDSREALVAIRAGAGGVDAADFAEMLLRMYLRWAERHGYPTEVYETSYAEEAGLKSATFTVKVPYAYGTLSVESGTHRLVRISPFDNQGRRQTSFAGVEVLPVTEQTDHIDIPENEVRVDVYRSSGPGGQSVNTTDSAVRLTHIPTGIVVTCQNEKSQLQNKASAMRVLQSRLLERKRQEEEAKLAGLKTGSTSSWGDQMRSYVLHPYQMVKDLRTEQETGNPSSVFDGELDSFIEAGIRWRKQQQLANDAA</sequence>
<evidence type="ECO:0000256" key="8">
    <source>
        <dbReference type="SAM" id="Coils"/>
    </source>
</evidence>
<evidence type="ECO:0000256" key="2">
    <source>
        <dbReference type="ARBA" id="ARBA00010835"/>
    </source>
</evidence>
<dbReference type="GO" id="GO:0016149">
    <property type="term" value="F:translation release factor activity, codon specific"/>
    <property type="evidence" value="ECO:0007669"/>
    <property type="project" value="UniProtKB-UniRule"/>
</dbReference>
<dbReference type="AlphaFoldDB" id="A0A1C5ILW0"/>
<dbReference type="Pfam" id="PF00472">
    <property type="entry name" value="RF-1"/>
    <property type="match status" value="1"/>
</dbReference>
<feature type="domain" description="Prokaryotic-type class I peptide chain release factors" evidence="9">
    <location>
        <begin position="260"/>
        <end position="276"/>
    </location>
</feature>
<dbReference type="InterPro" id="IPR000352">
    <property type="entry name" value="Pep_chain_release_fac_I"/>
</dbReference>
<dbReference type="InterPro" id="IPR004374">
    <property type="entry name" value="PrfB"/>
</dbReference>
<comment type="PTM">
    <text evidence="6">Methylated by PrmC. Methylation increases the termination efficiency of RF2.</text>
</comment>
<dbReference type="SMART" id="SM00937">
    <property type="entry name" value="PCRF"/>
    <property type="match status" value="1"/>
</dbReference>
<feature type="modified residue" description="N5-methylglutamine" evidence="6">
    <location>
        <position position="267"/>
    </location>
</feature>
<reference evidence="11" key="1">
    <citation type="submission" date="2016-06" db="EMBL/GenBank/DDBJ databases">
        <authorList>
            <person name="Varghese N."/>
            <person name="Submissions Spin"/>
        </authorList>
    </citation>
    <scope>NUCLEOTIDE SEQUENCE [LARGE SCALE GENOMIC DNA]</scope>
    <source>
        <strain evidence="11">DSM 44983</strain>
    </source>
</reference>
<dbReference type="Pfam" id="PF03462">
    <property type="entry name" value="PCRF"/>
    <property type="match status" value="1"/>
</dbReference>
<dbReference type="FunFam" id="3.30.160.20:FF:000004">
    <property type="entry name" value="Peptide chain release factor 1"/>
    <property type="match status" value="1"/>
</dbReference>
<keyword evidence="4 6" id="KW-0963">Cytoplasm</keyword>
<evidence type="ECO:0000313" key="10">
    <source>
        <dbReference type="EMBL" id="SCG59294.1"/>
    </source>
</evidence>
<dbReference type="InterPro" id="IPR045853">
    <property type="entry name" value="Pep_chain_release_fac_I_sf"/>
</dbReference>
<accession>A0A1C5ILW0</accession>
<protein>
    <recommendedName>
        <fullName evidence="6 7">Peptide chain release factor 2</fullName>
        <shortName evidence="6">RF-2</shortName>
    </recommendedName>
</protein>
<dbReference type="InterPro" id="IPR005139">
    <property type="entry name" value="PCRF"/>
</dbReference>
<evidence type="ECO:0000256" key="7">
    <source>
        <dbReference type="NCBIfam" id="TIGR00020"/>
    </source>
</evidence>
<dbReference type="PANTHER" id="PTHR43116">
    <property type="entry name" value="PEPTIDE CHAIN RELEASE FACTOR 2"/>
    <property type="match status" value="1"/>
</dbReference>
<evidence type="ECO:0000256" key="4">
    <source>
        <dbReference type="ARBA" id="ARBA00022490"/>
    </source>
</evidence>
<evidence type="ECO:0000256" key="1">
    <source>
        <dbReference type="ARBA" id="ARBA00002613"/>
    </source>
</evidence>
<feature type="coiled-coil region" evidence="8">
    <location>
        <begin position="19"/>
        <end position="55"/>
    </location>
</feature>
<name>A0A1C5ILW0_9ACTN</name>
<keyword evidence="5 6" id="KW-0648">Protein biosynthesis</keyword>
<comment type="similarity">
    <text evidence="2 6">Belongs to the prokaryotic/mitochondrial release factor family.</text>
</comment>
<proteinExistence type="inferred from homology"/>